<dbReference type="GO" id="GO:0004252">
    <property type="term" value="F:serine-type endopeptidase activity"/>
    <property type="evidence" value="ECO:0007669"/>
    <property type="project" value="InterPro"/>
</dbReference>
<feature type="region of interest" description="Disordered" evidence="7">
    <location>
        <begin position="298"/>
        <end position="324"/>
    </location>
</feature>
<gene>
    <name evidence="11" type="ORF">CSB45_13195</name>
</gene>
<evidence type="ECO:0000256" key="5">
    <source>
        <dbReference type="ARBA" id="ARBA00022989"/>
    </source>
</evidence>
<dbReference type="Gene3D" id="1.20.1540.10">
    <property type="entry name" value="Rhomboid-like"/>
    <property type="match status" value="1"/>
</dbReference>
<feature type="region of interest" description="Disordered" evidence="7">
    <location>
        <begin position="254"/>
        <end position="286"/>
    </location>
</feature>
<dbReference type="Pfam" id="PF20216">
    <property type="entry name" value="DUF6576"/>
    <property type="match status" value="1"/>
</dbReference>
<keyword evidence="3 8" id="KW-0812">Transmembrane</keyword>
<dbReference type="InterPro" id="IPR050925">
    <property type="entry name" value="Rhomboid_protease_S54"/>
</dbReference>
<evidence type="ECO:0000256" key="1">
    <source>
        <dbReference type="ARBA" id="ARBA00004141"/>
    </source>
</evidence>
<comment type="caution">
    <text evidence="11">The sequence shown here is derived from an EMBL/GenBank/DDBJ whole genome shotgun (WGS) entry which is preliminary data.</text>
</comment>
<feature type="transmembrane region" description="Helical" evidence="8">
    <location>
        <begin position="54"/>
        <end position="77"/>
    </location>
</feature>
<dbReference type="InterPro" id="IPR022764">
    <property type="entry name" value="Peptidase_S54_rhomboid_dom"/>
</dbReference>
<keyword evidence="4" id="KW-0378">Hydrolase</keyword>
<evidence type="ECO:0000256" key="4">
    <source>
        <dbReference type="ARBA" id="ARBA00022801"/>
    </source>
</evidence>
<keyword evidence="6 8" id="KW-0472">Membrane</keyword>
<dbReference type="InterPro" id="IPR046483">
    <property type="entry name" value="DUF6576"/>
</dbReference>
<evidence type="ECO:0000256" key="6">
    <source>
        <dbReference type="ARBA" id="ARBA00023136"/>
    </source>
</evidence>
<organism evidence="11 12">
    <name type="scientific">candidate division KSB3 bacterium</name>
    <dbReference type="NCBI Taxonomy" id="2044937"/>
    <lineage>
        <taxon>Bacteria</taxon>
        <taxon>candidate division KSB3</taxon>
    </lineage>
</organism>
<evidence type="ECO:0000256" key="3">
    <source>
        <dbReference type="ARBA" id="ARBA00022692"/>
    </source>
</evidence>
<dbReference type="PANTHER" id="PTHR43731:SF14">
    <property type="entry name" value="PRESENILIN-ASSOCIATED RHOMBOID-LIKE PROTEIN, MITOCHONDRIAL"/>
    <property type="match status" value="1"/>
</dbReference>
<evidence type="ECO:0000313" key="12">
    <source>
        <dbReference type="Proteomes" id="UP000229740"/>
    </source>
</evidence>
<evidence type="ECO:0000256" key="7">
    <source>
        <dbReference type="SAM" id="MobiDB-lite"/>
    </source>
</evidence>
<dbReference type="EMBL" id="PDPS01000039">
    <property type="protein sequence ID" value="PID56050.1"/>
    <property type="molecule type" value="Genomic_DNA"/>
</dbReference>
<dbReference type="Proteomes" id="UP000229740">
    <property type="component" value="Unassembled WGS sequence"/>
</dbReference>
<dbReference type="PANTHER" id="PTHR43731">
    <property type="entry name" value="RHOMBOID PROTEASE"/>
    <property type="match status" value="1"/>
</dbReference>
<keyword evidence="5 8" id="KW-1133">Transmembrane helix</keyword>
<feature type="transmembrane region" description="Helical" evidence="8">
    <location>
        <begin position="182"/>
        <end position="201"/>
    </location>
</feature>
<dbReference type="Pfam" id="PF01694">
    <property type="entry name" value="Rhomboid"/>
    <property type="match status" value="1"/>
</dbReference>
<feature type="transmembrane region" description="Helical" evidence="8">
    <location>
        <begin position="131"/>
        <end position="149"/>
    </location>
</feature>
<comment type="similarity">
    <text evidence="2">Belongs to the peptidase S54 family.</text>
</comment>
<accession>A0A2G6E1X9</accession>
<sequence>MRSFERRIGTVLRCRHSPMRFSESCAVMGLADRQYMRSPSHRGGRGVSFSAKHVLFALIAVNAAVFFLIPVGSRVWLYEFALSSIGIEQLKVWQCVSYMFLHADLMHLLLNMWGLYLFGTTVLPTLGTARFLKLYFLSGVSGALLWLVFNWHSNVPIVGASGAVCGVLTAAAMIAPQMRIQLLFPPIPMSMKTFVLMYAGLEIVGELSNSRGGIAHLAHLGGLVGAYWYLKYLYGNRVWDIFQIFRAFLPKRQAGRKNAPPPERSKVPEGWSVYSNPGKRPPLVSKQEVDRILDKISESGMHSLTQEELETLKRASEETTRKKR</sequence>
<evidence type="ECO:0000259" key="10">
    <source>
        <dbReference type="Pfam" id="PF20216"/>
    </source>
</evidence>
<reference evidence="11 12" key="1">
    <citation type="submission" date="2017-10" db="EMBL/GenBank/DDBJ databases">
        <title>Novel microbial diversity and functional potential in the marine mammal oral microbiome.</title>
        <authorList>
            <person name="Dudek N.K."/>
            <person name="Sun C.L."/>
            <person name="Burstein D."/>
            <person name="Kantor R.S."/>
            <person name="Aliaga Goltsman D.S."/>
            <person name="Bik E.M."/>
            <person name="Thomas B.C."/>
            <person name="Banfield J.F."/>
            <person name="Relman D.A."/>
        </authorList>
    </citation>
    <scope>NUCLEOTIDE SEQUENCE [LARGE SCALE GENOMIC DNA]</scope>
    <source>
        <strain evidence="11">DOLZORAL124_49_17</strain>
    </source>
</reference>
<feature type="transmembrane region" description="Helical" evidence="8">
    <location>
        <begin position="97"/>
        <end position="119"/>
    </location>
</feature>
<feature type="transmembrane region" description="Helical" evidence="8">
    <location>
        <begin position="213"/>
        <end position="230"/>
    </location>
</feature>
<comment type="subcellular location">
    <subcellularLocation>
        <location evidence="1">Membrane</location>
        <topology evidence="1">Multi-pass membrane protein</topology>
    </subcellularLocation>
</comment>
<evidence type="ECO:0000256" key="8">
    <source>
        <dbReference type="SAM" id="Phobius"/>
    </source>
</evidence>
<feature type="transmembrane region" description="Helical" evidence="8">
    <location>
        <begin position="155"/>
        <end position="175"/>
    </location>
</feature>
<feature type="compositionally biased region" description="Basic and acidic residues" evidence="7">
    <location>
        <begin position="310"/>
        <end position="324"/>
    </location>
</feature>
<feature type="domain" description="Peptidase S54 rhomboid" evidence="9">
    <location>
        <begin position="91"/>
        <end position="233"/>
    </location>
</feature>
<protein>
    <submittedName>
        <fullName evidence="11">Uncharacterized protein</fullName>
    </submittedName>
</protein>
<dbReference type="InterPro" id="IPR035952">
    <property type="entry name" value="Rhomboid-like_sf"/>
</dbReference>
<evidence type="ECO:0000256" key="2">
    <source>
        <dbReference type="ARBA" id="ARBA00009045"/>
    </source>
</evidence>
<proteinExistence type="inferred from homology"/>
<name>A0A2G6E1X9_9BACT</name>
<evidence type="ECO:0000313" key="11">
    <source>
        <dbReference type="EMBL" id="PID56050.1"/>
    </source>
</evidence>
<feature type="domain" description="DUF6576" evidence="10">
    <location>
        <begin position="286"/>
        <end position="317"/>
    </location>
</feature>
<dbReference type="GO" id="GO:0016020">
    <property type="term" value="C:membrane"/>
    <property type="evidence" value="ECO:0007669"/>
    <property type="project" value="UniProtKB-SubCell"/>
</dbReference>
<dbReference type="SUPFAM" id="SSF144091">
    <property type="entry name" value="Rhomboid-like"/>
    <property type="match status" value="1"/>
</dbReference>
<dbReference type="AlphaFoldDB" id="A0A2G6E1X9"/>
<evidence type="ECO:0000259" key="9">
    <source>
        <dbReference type="Pfam" id="PF01694"/>
    </source>
</evidence>